<dbReference type="InterPro" id="IPR016143">
    <property type="entry name" value="Citrate_synth-like_sm_a-sub"/>
</dbReference>
<reference evidence="7" key="1">
    <citation type="submission" date="2022-12" db="EMBL/GenBank/DDBJ databases">
        <authorList>
            <person name="Krivoruchko A.V."/>
            <person name="Elkin A."/>
        </authorList>
    </citation>
    <scope>NUCLEOTIDE SEQUENCE</scope>
    <source>
        <strain evidence="7">IEGM 1388</strain>
    </source>
</reference>
<dbReference type="InterPro" id="IPR041657">
    <property type="entry name" value="HTH_17"/>
</dbReference>
<proteinExistence type="inferred from homology"/>
<dbReference type="InterPro" id="IPR002020">
    <property type="entry name" value="Citrate_synthase"/>
</dbReference>
<dbReference type="InterPro" id="IPR016142">
    <property type="entry name" value="Citrate_synth-like_lrg_a-sub"/>
</dbReference>
<dbReference type="InterPro" id="IPR036969">
    <property type="entry name" value="Citrate_synthase_sf"/>
</dbReference>
<dbReference type="PRINTS" id="PR00143">
    <property type="entry name" value="CITRTSNTHASE"/>
</dbReference>
<feature type="domain" description="Helix-turn-helix" evidence="6">
    <location>
        <begin position="23"/>
        <end position="70"/>
    </location>
</feature>
<name>A0ABT4MS55_GORRU</name>
<organism evidence="7 8">
    <name type="scientific">Gordonia rubripertincta</name>
    <name type="common">Rhodococcus corallinus</name>
    <dbReference type="NCBI Taxonomy" id="36822"/>
    <lineage>
        <taxon>Bacteria</taxon>
        <taxon>Bacillati</taxon>
        <taxon>Actinomycetota</taxon>
        <taxon>Actinomycetes</taxon>
        <taxon>Mycobacteriales</taxon>
        <taxon>Gordoniaceae</taxon>
        <taxon>Gordonia</taxon>
    </lineage>
</organism>
<feature type="region of interest" description="Disordered" evidence="5">
    <location>
        <begin position="1"/>
        <end position="20"/>
    </location>
</feature>
<dbReference type="Gene3D" id="1.10.230.10">
    <property type="entry name" value="Cytochrome P450-Terp, domain 2"/>
    <property type="match status" value="1"/>
</dbReference>
<dbReference type="EMBL" id="JAPWIE010000002">
    <property type="protein sequence ID" value="MCZ4549812.1"/>
    <property type="molecule type" value="Genomic_DNA"/>
</dbReference>
<evidence type="ECO:0000259" key="6">
    <source>
        <dbReference type="Pfam" id="PF12728"/>
    </source>
</evidence>
<dbReference type="SUPFAM" id="SSF48256">
    <property type="entry name" value="Citrate synthase"/>
    <property type="match status" value="1"/>
</dbReference>
<dbReference type="Gene3D" id="1.10.580.10">
    <property type="entry name" value="Citrate Synthase, domain 1"/>
    <property type="match status" value="1"/>
</dbReference>
<dbReference type="InterPro" id="IPR009061">
    <property type="entry name" value="DNA-bd_dom_put_sf"/>
</dbReference>
<keyword evidence="4" id="KW-0808">Transferase</keyword>
<protein>
    <recommendedName>
        <fullName evidence="3">citrate synthase (unknown stereospecificity)</fullName>
        <ecNumber evidence="3">2.3.3.16</ecNumber>
    </recommendedName>
</protein>
<dbReference type="Pfam" id="PF00285">
    <property type="entry name" value="Citrate_synt"/>
    <property type="match status" value="1"/>
</dbReference>
<dbReference type="PANTHER" id="PTHR11739">
    <property type="entry name" value="CITRATE SYNTHASE"/>
    <property type="match status" value="1"/>
</dbReference>
<dbReference type="Pfam" id="PF12728">
    <property type="entry name" value="HTH_17"/>
    <property type="match status" value="1"/>
</dbReference>
<evidence type="ECO:0000256" key="5">
    <source>
        <dbReference type="SAM" id="MobiDB-lite"/>
    </source>
</evidence>
<evidence type="ECO:0000256" key="4">
    <source>
        <dbReference type="ARBA" id="ARBA00022679"/>
    </source>
</evidence>
<evidence type="ECO:0000256" key="1">
    <source>
        <dbReference type="ARBA" id="ARBA00005163"/>
    </source>
</evidence>
<comment type="pathway">
    <text evidence="1">Carbohydrate metabolism; tricarboxylic acid cycle.</text>
</comment>
<evidence type="ECO:0000313" key="8">
    <source>
        <dbReference type="Proteomes" id="UP001067235"/>
    </source>
</evidence>
<accession>A0ABT4MS55</accession>
<dbReference type="EC" id="2.3.3.16" evidence="3"/>
<dbReference type="RefSeq" id="WP_301570342.1">
    <property type="nucleotide sequence ID" value="NZ_JAPWIE010000002.1"/>
</dbReference>
<dbReference type="SUPFAM" id="SSF46955">
    <property type="entry name" value="Putative DNA-binding domain"/>
    <property type="match status" value="1"/>
</dbReference>
<feature type="compositionally biased region" description="Basic residues" evidence="5">
    <location>
        <begin position="1"/>
        <end position="11"/>
    </location>
</feature>
<keyword evidence="8" id="KW-1185">Reference proteome</keyword>
<evidence type="ECO:0000256" key="2">
    <source>
        <dbReference type="ARBA" id="ARBA00010566"/>
    </source>
</evidence>
<dbReference type="Proteomes" id="UP001067235">
    <property type="component" value="Unassembled WGS sequence"/>
</dbReference>
<evidence type="ECO:0000256" key="3">
    <source>
        <dbReference type="ARBA" id="ARBA00012972"/>
    </source>
</evidence>
<comment type="caution">
    <text evidence="7">The sequence shown here is derived from an EMBL/GenBank/DDBJ whole genome shotgun (WGS) entry which is preliminary data.</text>
</comment>
<gene>
    <name evidence="7" type="ORF">O4213_07450</name>
</gene>
<sequence length="412" mass="44808">MPGRPPARRRGPTTPLRHDGRDYLTTAQVCRMLGVKPQTVYAYVSRGHLTSGRIEGVRGSVFLVDDVDALTRRSVSRPPAGMVERIRTHITLIDDDHLYYRGQDATFLAAESDFEKVSELLWGLRPGRESQLLPQSSFRQINGLRRAQDRRIDVIRIVVDVLGSRDRFRHQNAPADVVARARDIYANALSALPLLHGRPVRGNSFAAHLWPRLTELPANPRRVRVLNAALVLLADHDLSAGTVAARVAASARGSIYSVISAGLGALDGTLHGGAAAQAYRLLTAALRDPVEALASYTAAGLPVPGCGHVVYQHRDPRAETLFAMLAATSGGDPAVAVALDDLRQQLARNGAGFMNSDMALAALAVRFHMGPDACETIFALARIAGWVAHALEEYQEPRLRFRPEGVYVGVRP</sequence>
<comment type="similarity">
    <text evidence="2">Belongs to the citrate synthase family.</text>
</comment>
<evidence type="ECO:0000313" key="7">
    <source>
        <dbReference type="EMBL" id="MCZ4549812.1"/>
    </source>
</evidence>
<dbReference type="PANTHER" id="PTHR11739:SF4">
    <property type="entry name" value="CITRATE SYNTHASE, PEROXISOMAL"/>
    <property type="match status" value="1"/>
</dbReference>